<dbReference type="Proteomes" id="UP000179243">
    <property type="component" value="Unassembled WGS sequence"/>
</dbReference>
<dbReference type="GO" id="GO:0004518">
    <property type="term" value="F:nuclease activity"/>
    <property type="evidence" value="ECO:0007669"/>
    <property type="project" value="InterPro"/>
</dbReference>
<dbReference type="Pfam" id="PF02577">
    <property type="entry name" value="BFN_dom"/>
    <property type="match status" value="1"/>
</dbReference>
<evidence type="ECO:0000313" key="3">
    <source>
        <dbReference type="Proteomes" id="UP000179243"/>
    </source>
</evidence>
<proteinExistence type="predicted"/>
<name>A0A1F7F4V9_UNCRA</name>
<dbReference type="SUPFAM" id="SSF103256">
    <property type="entry name" value="Hypothetical protein TM0160"/>
    <property type="match status" value="1"/>
</dbReference>
<evidence type="ECO:0000313" key="2">
    <source>
        <dbReference type="EMBL" id="OGK01671.1"/>
    </source>
</evidence>
<dbReference type="InterPro" id="IPR003729">
    <property type="entry name" value="Bi_nuclease_dom"/>
</dbReference>
<dbReference type="PROSITE" id="PS51658">
    <property type="entry name" value="BFN"/>
    <property type="match status" value="1"/>
</dbReference>
<protein>
    <recommendedName>
        <fullName evidence="1">BFN domain-containing protein</fullName>
    </recommendedName>
</protein>
<dbReference type="EMBL" id="MFYX01000121">
    <property type="protein sequence ID" value="OGK01671.1"/>
    <property type="molecule type" value="Genomic_DNA"/>
</dbReference>
<organism evidence="2 3">
    <name type="scientific">Candidatus Raymondbacteria bacterium RIFOXYD12_FULL_49_13</name>
    <dbReference type="NCBI Taxonomy" id="1817890"/>
    <lineage>
        <taxon>Bacteria</taxon>
        <taxon>Raymondiibacteriota</taxon>
    </lineage>
</organism>
<evidence type="ECO:0000259" key="1">
    <source>
        <dbReference type="PROSITE" id="PS51658"/>
    </source>
</evidence>
<comment type="caution">
    <text evidence="2">The sequence shown here is derived from an EMBL/GenBank/DDBJ whole genome shotgun (WGS) entry which is preliminary data.</text>
</comment>
<dbReference type="PANTHER" id="PTHR15160">
    <property type="entry name" value="VON HIPPEL-LINDAU PROTEIN"/>
    <property type="match status" value="1"/>
</dbReference>
<accession>A0A1F7F4V9</accession>
<gene>
    <name evidence="2" type="ORF">A2519_09070</name>
</gene>
<dbReference type="Gene3D" id="3.10.690.10">
    <property type="entry name" value="Bifunctional nuclease domain"/>
    <property type="match status" value="1"/>
</dbReference>
<reference evidence="2 3" key="1">
    <citation type="journal article" date="2016" name="Nat. Commun.">
        <title>Thousands of microbial genomes shed light on interconnected biogeochemical processes in an aquifer system.</title>
        <authorList>
            <person name="Anantharaman K."/>
            <person name="Brown C.T."/>
            <person name="Hug L.A."/>
            <person name="Sharon I."/>
            <person name="Castelle C.J."/>
            <person name="Probst A.J."/>
            <person name="Thomas B.C."/>
            <person name="Singh A."/>
            <person name="Wilkins M.J."/>
            <person name="Karaoz U."/>
            <person name="Brodie E.L."/>
            <person name="Williams K.H."/>
            <person name="Hubbard S.S."/>
            <person name="Banfield J.F."/>
        </authorList>
    </citation>
    <scope>NUCLEOTIDE SEQUENCE [LARGE SCALE GENOMIC DNA]</scope>
</reference>
<sequence>MIHVSVSALAIDAGTNSPIVLLKEERGERVLPIWIGFPEASAIAMARSYEKKEIERPLTHDLLKLILDALEAKLIKVAIDELDGTTYKAKLYLQSGNSSCYIDVRPSDAIALALRTNAPIFIKETILGSAEQEADGANNIANLRKRLREIDPSDFGKFSF</sequence>
<feature type="domain" description="BFN" evidence="1">
    <location>
        <begin position="1"/>
        <end position="134"/>
    </location>
</feature>
<dbReference type="InterPro" id="IPR036104">
    <property type="entry name" value="BFN_sf"/>
</dbReference>
<dbReference type="AlphaFoldDB" id="A0A1F7F4V9"/>
<dbReference type="PANTHER" id="PTHR15160:SF1">
    <property type="entry name" value="VON HIPPEL-LINDAU DISEASE TUMOR SUPPRESSOR"/>
    <property type="match status" value="1"/>
</dbReference>